<reference evidence="3 5" key="1">
    <citation type="submission" date="2022-09" db="EMBL/GenBank/DDBJ databases">
        <title>Intensive care unit water sources are persistently colonized with multi-drug resistant bacteria and are the site of extensive horizontal gene transfer of antibiotic resistance genes.</title>
        <authorList>
            <person name="Diorio-Toth L."/>
        </authorList>
    </citation>
    <scope>NUCLEOTIDE SEQUENCE [LARGE SCALE GENOMIC DNA]</scope>
    <source>
        <strain evidence="3 5">GD03901</strain>
    </source>
</reference>
<keyword evidence="1" id="KW-0812">Transmembrane</keyword>
<dbReference type="PANTHER" id="PTHR37461">
    <property type="entry name" value="ANTI-SIGMA-K FACTOR RSKA"/>
    <property type="match status" value="1"/>
</dbReference>
<keyword evidence="1" id="KW-1133">Transmembrane helix</keyword>
<reference evidence="4 6" key="2">
    <citation type="submission" date="2024-03" db="EMBL/GenBank/DDBJ databases">
        <title>Pseudomonas juntendi.</title>
        <authorList>
            <person name="Liu Y."/>
        </authorList>
    </citation>
    <scope>NUCLEOTIDE SEQUENCE [LARGE SCALE GENOMIC DNA]</scope>
    <source>
        <strain evidence="4 6">L4046hy</strain>
    </source>
</reference>
<organism evidence="3 5">
    <name type="scientific">Pseudomonas juntendi</name>
    <dbReference type="NCBI Taxonomy" id="2666183"/>
    <lineage>
        <taxon>Bacteria</taxon>
        <taxon>Pseudomonadati</taxon>
        <taxon>Pseudomonadota</taxon>
        <taxon>Gammaproteobacteria</taxon>
        <taxon>Pseudomonadales</taxon>
        <taxon>Pseudomonadaceae</taxon>
        <taxon>Pseudomonas</taxon>
    </lineage>
</organism>
<dbReference type="InterPro" id="IPR018764">
    <property type="entry name" value="RskA_C"/>
</dbReference>
<keyword evidence="6" id="KW-1185">Reference proteome</keyword>
<feature type="transmembrane region" description="Helical" evidence="1">
    <location>
        <begin position="92"/>
        <end position="114"/>
    </location>
</feature>
<dbReference type="PANTHER" id="PTHR37461:SF1">
    <property type="entry name" value="ANTI-SIGMA-K FACTOR RSKA"/>
    <property type="match status" value="1"/>
</dbReference>
<dbReference type="InterPro" id="IPR051474">
    <property type="entry name" value="Anti-sigma-K/W_factor"/>
</dbReference>
<dbReference type="AlphaFoldDB" id="A0ABD4YB33"/>
<keyword evidence="1" id="KW-0472">Membrane</keyword>
<name>A0ABD4YB33_9PSED</name>
<protein>
    <submittedName>
        <fullName evidence="3">Anti-sigma factor</fullName>
    </submittedName>
</protein>
<dbReference type="Proteomes" id="UP001160152">
    <property type="component" value="Unassembled WGS sequence"/>
</dbReference>
<dbReference type="Pfam" id="PF10099">
    <property type="entry name" value="RskA_C"/>
    <property type="match status" value="1"/>
</dbReference>
<evidence type="ECO:0000313" key="3">
    <source>
        <dbReference type="EMBL" id="MDH0756520.1"/>
    </source>
</evidence>
<dbReference type="RefSeq" id="WP_115294464.1">
    <property type="nucleotide sequence ID" value="NZ_CP146690.1"/>
</dbReference>
<evidence type="ECO:0000313" key="6">
    <source>
        <dbReference type="Proteomes" id="UP001375228"/>
    </source>
</evidence>
<dbReference type="EMBL" id="CP146691">
    <property type="protein sequence ID" value="WWY19466.1"/>
    <property type="molecule type" value="Genomic_DNA"/>
</dbReference>
<feature type="domain" description="Anti-sigma K factor RskA C-terminal" evidence="2">
    <location>
        <begin position="100"/>
        <end position="222"/>
    </location>
</feature>
<accession>A0ABD4YB33</accession>
<dbReference type="EMBL" id="JAOCBV010000001">
    <property type="protein sequence ID" value="MDH0756520.1"/>
    <property type="molecule type" value="Genomic_DNA"/>
</dbReference>
<sequence>MKPETDEALDTLAGEFVLGTLPPEQHTAVAERLRTDSALRAAVDAWESRLLELAALAAPQAPSLRLWGRIQRSLNELEPPASERRAKWWQRLGLWQATTAAGLAASVVLAFTLLTTPPPATQFVVVLVAPSSQAPGWVVQTSDSRTIELLPLGKDALPEGMALQFWTKGPQWGAPVSLGLVKPGEPYRVPLQSLPPLEADQLFELTLEKAGGSPTGLPTGPVKFIGRAVKVI</sequence>
<gene>
    <name evidence="3" type="ORF">N5C70_07250</name>
    <name evidence="4" type="ORF">V9385_17590</name>
</gene>
<evidence type="ECO:0000313" key="5">
    <source>
        <dbReference type="Proteomes" id="UP001160152"/>
    </source>
</evidence>
<evidence type="ECO:0000259" key="2">
    <source>
        <dbReference type="Pfam" id="PF10099"/>
    </source>
</evidence>
<evidence type="ECO:0000256" key="1">
    <source>
        <dbReference type="SAM" id="Phobius"/>
    </source>
</evidence>
<evidence type="ECO:0000313" key="4">
    <source>
        <dbReference type="EMBL" id="WWY19466.1"/>
    </source>
</evidence>
<dbReference type="Proteomes" id="UP001375228">
    <property type="component" value="Chromosome"/>
</dbReference>
<proteinExistence type="predicted"/>